<dbReference type="OrthoDB" id="2013972at2759"/>
<dbReference type="EMBL" id="JAACJO010000011">
    <property type="protein sequence ID" value="KAF5352407.1"/>
    <property type="molecule type" value="Genomic_DNA"/>
</dbReference>
<dbReference type="Gene3D" id="3.40.50.150">
    <property type="entry name" value="Vaccinia Virus protein VP39"/>
    <property type="match status" value="1"/>
</dbReference>
<evidence type="ECO:0000313" key="2">
    <source>
        <dbReference type="Proteomes" id="UP000559027"/>
    </source>
</evidence>
<evidence type="ECO:0000313" key="1">
    <source>
        <dbReference type="EMBL" id="KAF5352407.1"/>
    </source>
</evidence>
<dbReference type="AlphaFoldDB" id="A0A8H5FXK4"/>
<dbReference type="PANTHER" id="PTHR43591:SF24">
    <property type="entry name" value="2-METHOXY-6-POLYPRENYL-1,4-BENZOQUINOL METHYLASE, MITOCHONDRIAL"/>
    <property type="match status" value="1"/>
</dbReference>
<sequence>MSQLEYLRSSPSTCRARHYSDDDFEMDMDDEWTTETESETSATIFSVGRTNATTETSVDDDGISMRSQTPEPEPIMHMDEVLRSNLYKLEFGRNLNSFSDIYKLPADEEELDRLERQYDMLNSLLDRKYTPPMMEVLADDGSEPQKAVLDLGTGSGNWIIDVARDFPHCSAVAIDLTPMKVMYDMILHRPENLEESVRIPTNLRGEVDDINLGLEHYYGKFNVVHTRLIAIGVQDYYRLIDQISEVLRPGGLIDLTEVGYEAYDRHHQPIKIDFNPDTDKPNWKSPYWAHWLRAIATVASTGGGETSASRNLESWLHAHRALEDVVHREFWLPIIPGNYDRPPAEAEFLKHYRNVLEYDVTTFLKSGRPMLLKAGYNESYLSEMEHLILTEMREAKEPQYSRIECVYARKARELSNKLW</sequence>
<dbReference type="Pfam" id="PF13489">
    <property type="entry name" value="Methyltransf_23"/>
    <property type="match status" value="1"/>
</dbReference>
<gene>
    <name evidence="1" type="ORF">D9756_005826</name>
</gene>
<comment type="caution">
    <text evidence="1">The sequence shown here is derived from an EMBL/GenBank/DDBJ whole genome shotgun (WGS) entry which is preliminary data.</text>
</comment>
<dbReference type="PANTHER" id="PTHR43591">
    <property type="entry name" value="METHYLTRANSFERASE"/>
    <property type="match status" value="1"/>
</dbReference>
<organism evidence="1 2">
    <name type="scientific">Leucocoprinus leucothites</name>
    <dbReference type="NCBI Taxonomy" id="201217"/>
    <lineage>
        <taxon>Eukaryota</taxon>
        <taxon>Fungi</taxon>
        <taxon>Dikarya</taxon>
        <taxon>Basidiomycota</taxon>
        <taxon>Agaricomycotina</taxon>
        <taxon>Agaricomycetes</taxon>
        <taxon>Agaricomycetidae</taxon>
        <taxon>Agaricales</taxon>
        <taxon>Agaricineae</taxon>
        <taxon>Agaricaceae</taxon>
        <taxon>Leucocoprinus</taxon>
    </lineage>
</organism>
<dbReference type="Proteomes" id="UP000559027">
    <property type="component" value="Unassembled WGS sequence"/>
</dbReference>
<accession>A0A8H5FXK4</accession>
<dbReference type="CDD" id="cd02440">
    <property type="entry name" value="AdoMet_MTases"/>
    <property type="match status" value="1"/>
</dbReference>
<dbReference type="InterPro" id="IPR029063">
    <property type="entry name" value="SAM-dependent_MTases_sf"/>
</dbReference>
<dbReference type="SUPFAM" id="SSF53335">
    <property type="entry name" value="S-adenosyl-L-methionine-dependent methyltransferases"/>
    <property type="match status" value="1"/>
</dbReference>
<evidence type="ECO:0008006" key="3">
    <source>
        <dbReference type="Google" id="ProtNLM"/>
    </source>
</evidence>
<dbReference type="GO" id="GO:0008168">
    <property type="term" value="F:methyltransferase activity"/>
    <property type="evidence" value="ECO:0007669"/>
    <property type="project" value="TreeGrafter"/>
</dbReference>
<protein>
    <recommendedName>
        <fullName evidence="3">Methyltransferase domain-containing protein</fullName>
    </recommendedName>
</protein>
<keyword evidence="2" id="KW-1185">Reference proteome</keyword>
<proteinExistence type="predicted"/>
<name>A0A8H5FXK4_9AGAR</name>
<reference evidence="1 2" key="1">
    <citation type="journal article" date="2020" name="ISME J.">
        <title>Uncovering the hidden diversity of litter-decomposition mechanisms in mushroom-forming fungi.</title>
        <authorList>
            <person name="Floudas D."/>
            <person name="Bentzer J."/>
            <person name="Ahren D."/>
            <person name="Johansson T."/>
            <person name="Persson P."/>
            <person name="Tunlid A."/>
        </authorList>
    </citation>
    <scope>NUCLEOTIDE SEQUENCE [LARGE SCALE GENOMIC DNA]</scope>
    <source>
        <strain evidence="1 2">CBS 146.42</strain>
    </source>
</reference>